<dbReference type="Proteomes" id="UP000078546">
    <property type="component" value="Unassembled WGS sequence"/>
</dbReference>
<dbReference type="Proteomes" id="UP000078560">
    <property type="component" value="Unassembled WGS sequence"/>
</dbReference>
<evidence type="ECO:0000313" key="4">
    <source>
        <dbReference type="Proteomes" id="UP000078546"/>
    </source>
</evidence>
<keyword evidence="1" id="KW-0472">Membrane</keyword>
<accession>A0A1A8WUH6</accession>
<evidence type="ECO:0000313" key="5">
    <source>
        <dbReference type="Proteomes" id="UP000078560"/>
    </source>
</evidence>
<keyword evidence="1" id="KW-0812">Transmembrane</keyword>
<dbReference type="EMBL" id="FLQV01001642">
    <property type="protein sequence ID" value="SBT00001.1"/>
    <property type="molecule type" value="Genomic_DNA"/>
</dbReference>
<name>A0A1A8WUH6_PLAOA</name>
<evidence type="ECO:0000313" key="3">
    <source>
        <dbReference type="EMBL" id="SBT00001.1"/>
    </source>
</evidence>
<proteinExistence type="predicted"/>
<gene>
    <name evidence="3" type="ORF">POVCU1_056740</name>
    <name evidence="2" type="ORF">POVCU2_0092290</name>
</gene>
<sequence>MATPGKDTNKCELPSEKYYNDFDSTIETTKFVSNCNTNEKLLSKYPAIKEHCLKLASNIENLKNKVQSNNIEKECKYLKNWMYDKVFSTVQGNTSINYIGFLYKVWNDINEALELTDTNKCTINFTFTSVDHFLKWKKMEDYIDNYVNLESTFKQEEGCIENCEEECVENCKEDCTEKYCMYFLDIINIHNEFENICTVKGKPKCPTFWTNFEKIYKEQAPKIEPLCTKVYEELGLYKIMMSFGDPGEETYIEQYESLHTFSFFEKLIGYSIKKILSKSLYYSKYIVLPILLILLFYFFMKKLSFFGSKIAPKADDMRKMWRNVQGVTNPATLLNPMKPPGGGNKMGLPYMPK</sequence>
<keyword evidence="1" id="KW-1133">Transmembrane helix</keyword>
<dbReference type="Pfam" id="PF05795">
    <property type="entry name" value="Plasmodium_Vir"/>
    <property type="match status" value="1"/>
</dbReference>
<reference evidence="4 5" key="2">
    <citation type="submission" date="2016-05" db="EMBL/GenBank/DDBJ databases">
        <authorList>
            <person name="Naeem Raeece"/>
        </authorList>
    </citation>
    <scope>NUCLEOTIDE SEQUENCE [LARGE SCALE GENOMIC DNA]</scope>
</reference>
<protein>
    <submittedName>
        <fullName evidence="2">PIR Superfamily Protein</fullName>
    </submittedName>
</protein>
<dbReference type="AlphaFoldDB" id="A0A1A8WUH6"/>
<organism evidence="2 5">
    <name type="scientific">Plasmodium ovale curtisi</name>
    <dbReference type="NCBI Taxonomy" id="864141"/>
    <lineage>
        <taxon>Eukaryota</taxon>
        <taxon>Sar</taxon>
        <taxon>Alveolata</taxon>
        <taxon>Apicomplexa</taxon>
        <taxon>Aconoidasida</taxon>
        <taxon>Haemosporida</taxon>
        <taxon>Plasmodiidae</taxon>
        <taxon>Plasmodium</taxon>
        <taxon>Plasmodium (Plasmodium)</taxon>
    </lineage>
</organism>
<reference evidence="2" key="1">
    <citation type="submission" date="2016-05" db="EMBL/GenBank/DDBJ databases">
        <authorList>
            <person name="Lavstsen T."/>
            <person name="Jespersen J.S."/>
        </authorList>
    </citation>
    <scope>NUCLEOTIDE SEQUENCE [LARGE SCALE GENOMIC DNA]</scope>
</reference>
<dbReference type="InterPro" id="IPR008780">
    <property type="entry name" value="Plasmodium_Vir"/>
</dbReference>
<evidence type="ECO:0000313" key="2">
    <source>
        <dbReference type="EMBL" id="SBS94983.1"/>
    </source>
</evidence>
<dbReference type="EMBL" id="FLQU01001922">
    <property type="protein sequence ID" value="SBS94983.1"/>
    <property type="molecule type" value="Genomic_DNA"/>
</dbReference>
<evidence type="ECO:0000256" key="1">
    <source>
        <dbReference type="SAM" id="Phobius"/>
    </source>
</evidence>
<feature type="transmembrane region" description="Helical" evidence="1">
    <location>
        <begin position="281"/>
        <end position="300"/>
    </location>
</feature>